<dbReference type="InterPro" id="IPR036942">
    <property type="entry name" value="Beta-barrel_TonB_sf"/>
</dbReference>
<dbReference type="InterPro" id="IPR039426">
    <property type="entry name" value="TonB-dep_rcpt-like"/>
</dbReference>
<dbReference type="Pfam" id="PF00593">
    <property type="entry name" value="TonB_dep_Rec_b-barrel"/>
    <property type="match status" value="1"/>
</dbReference>
<keyword evidence="8 12" id="KW-0798">TonB box</keyword>
<dbReference type="Gene3D" id="2.40.170.20">
    <property type="entry name" value="TonB-dependent receptor, beta-barrel domain"/>
    <property type="match status" value="1"/>
</dbReference>
<dbReference type="Proteomes" id="UP001262889">
    <property type="component" value="Unassembled WGS sequence"/>
</dbReference>
<feature type="domain" description="TonB-dependent receptor plug" evidence="14">
    <location>
        <begin position="114"/>
        <end position="219"/>
    </location>
</feature>
<evidence type="ECO:0000259" key="14">
    <source>
        <dbReference type="Pfam" id="PF07715"/>
    </source>
</evidence>
<dbReference type="InterPro" id="IPR000531">
    <property type="entry name" value="Beta-barrel_TonB"/>
</dbReference>
<keyword evidence="9 11" id="KW-0472">Membrane</keyword>
<dbReference type="PANTHER" id="PTHR32552">
    <property type="entry name" value="FERRICHROME IRON RECEPTOR-RELATED"/>
    <property type="match status" value="1"/>
</dbReference>
<accession>A0ABU3C832</accession>
<keyword evidence="15" id="KW-0675">Receptor</keyword>
<gene>
    <name evidence="15" type="ORF">RM553_06440</name>
</gene>
<keyword evidence="2 11" id="KW-0813">Transport</keyword>
<keyword evidence="7" id="KW-0406">Ion transport</keyword>
<dbReference type="Pfam" id="PF07715">
    <property type="entry name" value="Plug"/>
    <property type="match status" value="1"/>
</dbReference>
<keyword evidence="6" id="KW-0408">Iron</keyword>
<evidence type="ECO:0000256" key="12">
    <source>
        <dbReference type="RuleBase" id="RU003357"/>
    </source>
</evidence>
<name>A0ABU3C832_9FLAO</name>
<dbReference type="Gene3D" id="2.170.130.10">
    <property type="entry name" value="TonB-dependent receptor, plug domain"/>
    <property type="match status" value="1"/>
</dbReference>
<feature type="domain" description="TonB-dependent receptor-like beta-barrel" evidence="13">
    <location>
        <begin position="313"/>
        <end position="721"/>
    </location>
</feature>
<protein>
    <submittedName>
        <fullName evidence="15">TonB-dependent receptor</fullName>
    </submittedName>
</protein>
<evidence type="ECO:0000256" key="8">
    <source>
        <dbReference type="ARBA" id="ARBA00023077"/>
    </source>
</evidence>
<keyword evidence="4" id="KW-0410">Iron transport</keyword>
<evidence type="ECO:0000313" key="15">
    <source>
        <dbReference type="EMBL" id="MDT0642467.1"/>
    </source>
</evidence>
<evidence type="ECO:0000256" key="2">
    <source>
        <dbReference type="ARBA" id="ARBA00022448"/>
    </source>
</evidence>
<evidence type="ECO:0000256" key="6">
    <source>
        <dbReference type="ARBA" id="ARBA00023004"/>
    </source>
</evidence>
<evidence type="ECO:0000256" key="7">
    <source>
        <dbReference type="ARBA" id="ARBA00023065"/>
    </source>
</evidence>
<keyword evidence="5 11" id="KW-0812">Transmembrane</keyword>
<evidence type="ECO:0000259" key="13">
    <source>
        <dbReference type="Pfam" id="PF00593"/>
    </source>
</evidence>
<evidence type="ECO:0000313" key="16">
    <source>
        <dbReference type="Proteomes" id="UP001262889"/>
    </source>
</evidence>
<evidence type="ECO:0000256" key="4">
    <source>
        <dbReference type="ARBA" id="ARBA00022496"/>
    </source>
</evidence>
<dbReference type="InterPro" id="IPR012910">
    <property type="entry name" value="Plug_dom"/>
</dbReference>
<evidence type="ECO:0000256" key="5">
    <source>
        <dbReference type="ARBA" id="ARBA00022692"/>
    </source>
</evidence>
<evidence type="ECO:0000256" key="11">
    <source>
        <dbReference type="PROSITE-ProRule" id="PRU01360"/>
    </source>
</evidence>
<dbReference type="RefSeq" id="WP_311534133.1">
    <property type="nucleotide sequence ID" value="NZ_JAVRHQ010000005.1"/>
</dbReference>
<dbReference type="PANTHER" id="PTHR32552:SF81">
    <property type="entry name" value="TONB-DEPENDENT OUTER MEMBRANE RECEPTOR"/>
    <property type="match status" value="1"/>
</dbReference>
<evidence type="ECO:0000256" key="10">
    <source>
        <dbReference type="ARBA" id="ARBA00023237"/>
    </source>
</evidence>
<dbReference type="SUPFAM" id="SSF56935">
    <property type="entry name" value="Porins"/>
    <property type="match status" value="1"/>
</dbReference>
<dbReference type="InterPro" id="IPR008969">
    <property type="entry name" value="CarboxyPept-like_regulatory"/>
</dbReference>
<keyword evidence="10 11" id="KW-0998">Cell outer membrane</keyword>
<dbReference type="SUPFAM" id="SSF49464">
    <property type="entry name" value="Carboxypeptidase regulatory domain-like"/>
    <property type="match status" value="1"/>
</dbReference>
<dbReference type="EMBL" id="JAVRHQ010000005">
    <property type="protein sequence ID" value="MDT0642467.1"/>
    <property type="molecule type" value="Genomic_DNA"/>
</dbReference>
<comment type="caution">
    <text evidence="15">The sequence shown here is derived from an EMBL/GenBank/DDBJ whole genome shotgun (WGS) entry which is preliminary data.</text>
</comment>
<dbReference type="Pfam" id="PF13715">
    <property type="entry name" value="CarbopepD_reg_2"/>
    <property type="match status" value="1"/>
</dbReference>
<comment type="subcellular location">
    <subcellularLocation>
        <location evidence="1 11">Cell outer membrane</location>
        <topology evidence="1 11">Multi-pass membrane protein</topology>
    </subcellularLocation>
</comment>
<evidence type="ECO:0000256" key="1">
    <source>
        <dbReference type="ARBA" id="ARBA00004571"/>
    </source>
</evidence>
<keyword evidence="3 11" id="KW-1134">Transmembrane beta strand</keyword>
<comment type="similarity">
    <text evidence="11 12">Belongs to the TonB-dependent receptor family.</text>
</comment>
<proteinExistence type="inferred from homology"/>
<dbReference type="CDD" id="cd01347">
    <property type="entry name" value="ligand_gated_channel"/>
    <property type="match status" value="1"/>
</dbReference>
<evidence type="ECO:0000256" key="9">
    <source>
        <dbReference type="ARBA" id="ARBA00023136"/>
    </source>
</evidence>
<reference evidence="15 16" key="1">
    <citation type="submission" date="2023-09" db="EMBL/GenBank/DDBJ databases">
        <authorList>
            <person name="Rey-Velasco X."/>
        </authorList>
    </citation>
    <scope>NUCLEOTIDE SEQUENCE [LARGE SCALE GENOMIC DNA]</scope>
    <source>
        <strain evidence="15 16">F363</strain>
    </source>
</reference>
<sequence length="763" mass="84876">MENKLLAVFVFLCCGKFYSQSIDGRIINATTSEAIADARIENLASGVVVFSDENGNFQIQAEGFPVNLEVSYLGFQNKVITIASASGEIIIRLQPYRDDLSEVVIRSTIIPNELREIPASVGLISQNDLERTDAIALLDNFNYVPGLYVNQGALNTNKINIRGIGARSQYSTNRIQAYFDGIPLTTAEGELTLDDIDQESLERIEIIKGPTSSIYGAGLGGSINLYSANPDSEGTSGKVKYQLASFNTSKKLVSAAHNSENTSLFANYSHLKSDGFRENGSYDRKSALVNAKVFTSENNRLSFLANFTTLKAFIPSSLNEEDFRNNPETAAFTWAASQGYESYDRGLLGVAYKHQFSENFSNTTSIYMNFRNGYEPRPFDILKEERLSAGARTKFSLDTHMGDMASQLSFGAEYYNEWYEIGTFENLYEDFENIGSVRGSRLSNNEQERNYANFFGQINLEITEKWNAEAGFNVNTTSYSLTDLYAEDEVDQSGDYRFKTIVSPRIGTTYEIGRGKNIYASLSHGFSTPTVAETLTPEGQINTDLEPETGLNYEVGFKGNWFQNRLYTELALYSIQIENLLVAQRVGQDQYVGINAGKTDHNGIEFLAKYNFNIGSGLTGKPYVNAAFNFFNFDEFINEEEDFSGNELPGVPKSTVNVGFDLSTEFGLSFYSNFRAVGEMPLNDENSAYTNNYELFNIKAAYDFILAKNIEVSLNAGINNLLDENYAASIVTNSVGFGGAAPRYYYPGNPRNYFGGVGLRYNF</sequence>
<keyword evidence="16" id="KW-1185">Reference proteome</keyword>
<organism evidence="15 16">
    <name type="scientific">Autumnicola tepida</name>
    <dbReference type="NCBI Taxonomy" id="3075595"/>
    <lineage>
        <taxon>Bacteria</taxon>
        <taxon>Pseudomonadati</taxon>
        <taxon>Bacteroidota</taxon>
        <taxon>Flavobacteriia</taxon>
        <taxon>Flavobacteriales</taxon>
        <taxon>Flavobacteriaceae</taxon>
        <taxon>Autumnicola</taxon>
    </lineage>
</organism>
<dbReference type="PROSITE" id="PS52016">
    <property type="entry name" value="TONB_DEPENDENT_REC_3"/>
    <property type="match status" value="1"/>
</dbReference>
<dbReference type="InterPro" id="IPR037066">
    <property type="entry name" value="Plug_dom_sf"/>
</dbReference>
<evidence type="ECO:0000256" key="3">
    <source>
        <dbReference type="ARBA" id="ARBA00022452"/>
    </source>
</evidence>